<organism evidence="2 3">
    <name type="scientific">Mycolicibacterium grossiae</name>
    <dbReference type="NCBI Taxonomy" id="1552759"/>
    <lineage>
        <taxon>Bacteria</taxon>
        <taxon>Bacillati</taxon>
        <taxon>Actinomycetota</taxon>
        <taxon>Actinomycetes</taxon>
        <taxon>Mycobacteriales</taxon>
        <taxon>Mycobacteriaceae</taxon>
        <taxon>Mycolicibacterium</taxon>
    </lineage>
</organism>
<dbReference type="OrthoDB" id="5291879at2"/>
<dbReference type="GO" id="GO:0016301">
    <property type="term" value="F:kinase activity"/>
    <property type="evidence" value="ECO:0007669"/>
    <property type="project" value="UniProtKB-UniRule"/>
</dbReference>
<evidence type="ECO:0000256" key="1">
    <source>
        <dbReference type="PIRNR" id="PIRNR006221"/>
    </source>
</evidence>
<dbReference type="InterPro" id="IPR016477">
    <property type="entry name" value="Fructo-/Ketosamine-3-kinase"/>
</dbReference>
<protein>
    <submittedName>
        <fullName evidence="2">Fructosamine kinase</fullName>
    </submittedName>
</protein>
<accession>A0A1E8Q6N2</accession>
<keyword evidence="1" id="KW-0808">Transferase</keyword>
<evidence type="ECO:0000313" key="3">
    <source>
        <dbReference type="Proteomes" id="UP000178953"/>
    </source>
</evidence>
<dbReference type="SUPFAM" id="SSF56112">
    <property type="entry name" value="Protein kinase-like (PK-like)"/>
    <property type="match status" value="1"/>
</dbReference>
<dbReference type="Gene3D" id="3.30.200.20">
    <property type="entry name" value="Phosphorylase Kinase, domain 1"/>
    <property type="match status" value="1"/>
</dbReference>
<name>A0A1E8Q6N2_9MYCO</name>
<dbReference type="Gene3D" id="1.10.510.10">
    <property type="entry name" value="Transferase(Phosphotransferase) domain 1"/>
    <property type="match status" value="1"/>
</dbReference>
<dbReference type="RefSeq" id="WP_070352716.1">
    <property type="nucleotide sequence ID" value="NZ_CP043474.1"/>
</dbReference>
<keyword evidence="1 2" id="KW-0418">Kinase</keyword>
<gene>
    <name evidence="2" type="ORF">BEL07_08850</name>
</gene>
<comment type="caution">
    <text evidence="2">The sequence shown here is derived from an EMBL/GenBank/DDBJ whole genome shotgun (WGS) entry which is preliminary data.</text>
</comment>
<proteinExistence type="inferred from homology"/>
<dbReference type="EMBL" id="MCHX01000016">
    <property type="protein sequence ID" value="OFJ54147.1"/>
    <property type="molecule type" value="Genomic_DNA"/>
</dbReference>
<dbReference type="PANTHER" id="PTHR12149">
    <property type="entry name" value="FRUCTOSAMINE 3 KINASE-RELATED PROTEIN"/>
    <property type="match status" value="1"/>
</dbReference>
<dbReference type="Proteomes" id="UP000178953">
    <property type="component" value="Unassembled WGS sequence"/>
</dbReference>
<sequence>MHIFRKTNPSAPPGLFAAEAHGLRWLGAVSGGVPCARVHSFDETGLDIERLERVRPHADAARQFGRRLAVTHAAGADAFGSPPDGWSGPGYFGPAERPLPMSYGAYASWGAFLAEERLGPALDAAAPTLAAGTRRDVATVIDRARAGDYDDDATPSRLHGDLWNGNVLWTPRGVVLIDPAAHGGHHETDLAMLALFGCPHHDAVIEGYQEHRPLRPGWQVRRGLHQLYPLLMHVALFGAGYAASVTEATRSALAARG</sequence>
<dbReference type="InterPro" id="IPR011009">
    <property type="entry name" value="Kinase-like_dom_sf"/>
</dbReference>
<dbReference type="Gene3D" id="1.20.1270.240">
    <property type="match status" value="1"/>
</dbReference>
<dbReference type="Pfam" id="PF03881">
    <property type="entry name" value="Fructosamin_kin"/>
    <property type="match status" value="1"/>
</dbReference>
<dbReference type="PIRSF" id="PIRSF006221">
    <property type="entry name" value="Ketosamine-3-kinase"/>
    <property type="match status" value="1"/>
</dbReference>
<keyword evidence="3" id="KW-1185">Reference proteome</keyword>
<reference evidence="2 3" key="1">
    <citation type="submission" date="2016-09" db="EMBL/GenBank/DDBJ databases">
        <title>genome sequence of Mycobacterium sp. 739 SCH.</title>
        <authorList>
            <person name="Greninger A.L."/>
            <person name="Qin X."/>
            <person name="Jerome K."/>
            <person name="Vora S."/>
            <person name="Quinn K."/>
        </authorList>
    </citation>
    <scope>NUCLEOTIDE SEQUENCE [LARGE SCALE GENOMIC DNA]</scope>
    <source>
        <strain evidence="2 3">SCH</strain>
    </source>
</reference>
<evidence type="ECO:0000313" key="2">
    <source>
        <dbReference type="EMBL" id="OFJ54147.1"/>
    </source>
</evidence>
<dbReference type="PANTHER" id="PTHR12149:SF8">
    <property type="entry name" value="PROTEIN-RIBULOSAMINE 3-KINASE"/>
    <property type="match status" value="1"/>
</dbReference>
<dbReference type="AlphaFoldDB" id="A0A1E8Q6N2"/>
<comment type="similarity">
    <text evidence="1">Belongs to the fructosamine kinase family.</text>
</comment>